<organism evidence="8 9">
    <name type="scientific">Branchiostoma floridae</name>
    <name type="common">Florida lancelet</name>
    <name type="synonym">Amphioxus</name>
    <dbReference type="NCBI Taxonomy" id="7739"/>
    <lineage>
        <taxon>Eukaryota</taxon>
        <taxon>Metazoa</taxon>
        <taxon>Chordata</taxon>
        <taxon>Cephalochordata</taxon>
        <taxon>Leptocardii</taxon>
        <taxon>Amphioxiformes</taxon>
        <taxon>Branchiostomatidae</taxon>
        <taxon>Branchiostoma</taxon>
    </lineage>
</organism>
<feature type="transmembrane region" description="Helical" evidence="6">
    <location>
        <begin position="275"/>
        <end position="301"/>
    </location>
</feature>
<dbReference type="GO" id="GO:0006865">
    <property type="term" value="P:amino acid transport"/>
    <property type="evidence" value="ECO:0000318"/>
    <property type="project" value="GO_Central"/>
</dbReference>
<dbReference type="Pfam" id="PF13906">
    <property type="entry name" value="AA_permease_C"/>
    <property type="match status" value="1"/>
</dbReference>
<keyword evidence="2 6" id="KW-0812">Transmembrane</keyword>
<keyword evidence="3 6" id="KW-1133">Transmembrane helix</keyword>
<comment type="subcellular location">
    <subcellularLocation>
        <location evidence="1">Membrane</location>
        <topology evidence="1">Multi-pass membrane protein</topology>
    </subcellularLocation>
</comment>
<evidence type="ECO:0000259" key="7">
    <source>
        <dbReference type="Pfam" id="PF13906"/>
    </source>
</evidence>
<dbReference type="KEGG" id="bfo:118430591"/>
<feature type="transmembrane region" description="Helical" evidence="6">
    <location>
        <begin position="585"/>
        <end position="604"/>
    </location>
</feature>
<dbReference type="InterPro" id="IPR029485">
    <property type="entry name" value="CAT_C"/>
</dbReference>
<dbReference type="Pfam" id="PF13520">
    <property type="entry name" value="AA_permease_2"/>
    <property type="match status" value="1"/>
</dbReference>
<dbReference type="Gene3D" id="1.20.1740.10">
    <property type="entry name" value="Amino acid/polyamine transporter I"/>
    <property type="match status" value="1"/>
</dbReference>
<feature type="transmembrane region" description="Helical" evidence="6">
    <location>
        <begin position="553"/>
        <end position="573"/>
    </location>
</feature>
<feature type="transmembrane region" description="Helical" evidence="6">
    <location>
        <begin position="643"/>
        <end position="664"/>
    </location>
</feature>
<dbReference type="GO" id="GO:0005886">
    <property type="term" value="C:plasma membrane"/>
    <property type="evidence" value="ECO:0000318"/>
    <property type="project" value="GO_Central"/>
</dbReference>
<dbReference type="PANTHER" id="PTHR43243">
    <property type="entry name" value="INNER MEMBRANE TRANSPORTER YGJI-RELATED"/>
    <property type="match status" value="1"/>
</dbReference>
<dbReference type="GO" id="GO:0015171">
    <property type="term" value="F:amino acid transmembrane transporter activity"/>
    <property type="evidence" value="ECO:0000318"/>
    <property type="project" value="GO_Central"/>
</dbReference>
<feature type="transmembrane region" description="Helical" evidence="6">
    <location>
        <begin position="76"/>
        <end position="99"/>
    </location>
</feature>
<feature type="transmembrane region" description="Helical" evidence="6">
    <location>
        <begin position="240"/>
        <end position="263"/>
    </location>
</feature>
<dbReference type="FunFam" id="1.20.1740.10:FF:000010">
    <property type="entry name" value="probable cationic amino acid transporter"/>
    <property type="match status" value="1"/>
</dbReference>
<evidence type="ECO:0000256" key="5">
    <source>
        <dbReference type="SAM" id="MobiDB-lite"/>
    </source>
</evidence>
<keyword evidence="8" id="KW-1185">Reference proteome</keyword>
<feature type="transmembrane region" description="Helical" evidence="6">
    <location>
        <begin position="327"/>
        <end position="353"/>
    </location>
</feature>
<evidence type="ECO:0000256" key="3">
    <source>
        <dbReference type="ARBA" id="ARBA00022989"/>
    </source>
</evidence>
<dbReference type="PANTHER" id="PTHR43243:SF17">
    <property type="entry name" value="CATIONIC AMINO ACID TRANSPORTER-RELATED"/>
    <property type="match status" value="1"/>
</dbReference>
<dbReference type="RefSeq" id="XP_035697451.1">
    <property type="nucleotide sequence ID" value="XM_035841558.1"/>
</dbReference>
<keyword evidence="4 6" id="KW-0472">Membrane</keyword>
<dbReference type="InterPro" id="IPR002293">
    <property type="entry name" value="AA/rel_permease1"/>
</dbReference>
<feature type="compositionally biased region" description="Basic and acidic residues" evidence="5">
    <location>
        <begin position="457"/>
        <end position="472"/>
    </location>
</feature>
<feature type="transmembrane region" description="Helical" evidence="6">
    <location>
        <begin position="616"/>
        <end position="637"/>
    </location>
</feature>
<evidence type="ECO:0000256" key="1">
    <source>
        <dbReference type="ARBA" id="ARBA00004141"/>
    </source>
</evidence>
<evidence type="ECO:0000256" key="6">
    <source>
        <dbReference type="SAM" id="Phobius"/>
    </source>
</evidence>
<feature type="transmembrane region" description="Helical" evidence="6">
    <location>
        <begin position="49"/>
        <end position="70"/>
    </location>
</feature>
<feature type="transmembrane region" description="Helical" evidence="6">
    <location>
        <begin position="210"/>
        <end position="228"/>
    </location>
</feature>
<dbReference type="OMA" id="DQYGYQS"/>
<protein>
    <submittedName>
        <fullName evidence="9">Probable cationic amino acid transporter</fullName>
    </submittedName>
</protein>
<dbReference type="AlphaFoldDB" id="A0A9J7MAJ4"/>
<feature type="domain" description="Cationic amino acid transporter C-terminal" evidence="7">
    <location>
        <begin position="616"/>
        <end position="666"/>
    </location>
</feature>
<accession>A0A9J7MAJ4</accession>
<feature type="transmembrane region" description="Helical" evidence="6">
    <location>
        <begin position="374"/>
        <end position="395"/>
    </location>
</feature>
<name>A0A9J7MAJ4_BRAFL</name>
<evidence type="ECO:0000313" key="9">
    <source>
        <dbReference type="RefSeq" id="XP_035697451.1"/>
    </source>
</evidence>
<sequence>MGIRNFNPQRMAEGLRTRVFRTKPLDSQIESEAIPMTTKFQKCLTTRDLTSLGVGSCVGTGMYVVSGLVARNMAGPGVVMSFAIAAVASLLSGVCYAEFGVRVPKTTGSAYTYSYVTVGEFVAFVIGWNLILEYLIGTAAGASALSSMFDTLSGHAISKFMISHIGFAIGQFKGSKAYPDILAFFIGILITIILALGVKNSIGFNNILNVINFAVWVFIMVAGLFFVNGKHWTKDGFFPYGTSGVFHGAATCFYAFIGFDIIATTGEEAKNASRSIPLAIVGSLLICLTAYVSVSAMLTLIDPYDKIDTESPLIGMFVHHHYEPAKYIVALGAISGLTVSLLGSLFPMPRVIYAMANDGLLFRFLARVHERTKTPVLATVISGFLAATLALLVSLQDLIEMMSIGTLLAYTLVSVCVLILRFQPDVLVEPGNEIFDDPIPMGERVKQPVDNTASEGKVSEDTVQTEKERQEQDTMYDDDDSALIPGGGKGLMQGQVSYGTMEKGAMDEKEPESWFTPHINKIKQKLGPVVENIKIRLGIPLESAVPTEQSARIVSICVVVEFIGMFVWCAFIITQEKHIYNREGWAVILAILMACFNLVFVYLILRQPPNRRKLKFMAPCVPLLPICAMLCNIYLMLKLSPITWIRFVVWFTIGLFIYFGYGIWNSNIESRVSDIGRPSGDGKTHDSVVIDTSQIEKPAVQPKVLPAHNPQSKEEFTADQAPILDEDAVMQ</sequence>
<reference evidence="9" key="2">
    <citation type="submission" date="2025-08" db="UniProtKB">
        <authorList>
            <consortium name="RefSeq"/>
        </authorList>
    </citation>
    <scope>IDENTIFICATION</scope>
    <source>
        <strain evidence="9">S238N-H82</strain>
        <tissue evidence="9">Testes</tissue>
    </source>
</reference>
<feature type="region of interest" description="Disordered" evidence="5">
    <location>
        <begin position="448"/>
        <end position="479"/>
    </location>
</feature>
<feature type="transmembrane region" description="Helical" evidence="6">
    <location>
        <begin position="181"/>
        <end position="198"/>
    </location>
</feature>
<dbReference type="Proteomes" id="UP000001554">
    <property type="component" value="Chromosome 14"/>
</dbReference>
<dbReference type="OrthoDB" id="3900342at2759"/>
<proteinExistence type="predicted"/>
<evidence type="ECO:0000256" key="4">
    <source>
        <dbReference type="ARBA" id="ARBA00023136"/>
    </source>
</evidence>
<gene>
    <name evidence="9" type="primary">LOC118430591</name>
</gene>
<evidence type="ECO:0000313" key="8">
    <source>
        <dbReference type="Proteomes" id="UP000001554"/>
    </source>
</evidence>
<feature type="transmembrane region" description="Helical" evidence="6">
    <location>
        <begin position="401"/>
        <end position="420"/>
    </location>
</feature>
<reference evidence="8" key="1">
    <citation type="journal article" date="2020" name="Nat. Ecol. Evol.">
        <title>Deeply conserved synteny resolves early events in vertebrate evolution.</title>
        <authorList>
            <person name="Simakov O."/>
            <person name="Marletaz F."/>
            <person name="Yue J.X."/>
            <person name="O'Connell B."/>
            <person name="Jenkins J."/>
            <person name="Brandt A."/>
            <person name="Calef R."/>
            <person name="Tung C.H."/>
            <person name="Huang T.K."/>
            <person name="Schmutz J."/>
            <person name="Satoh N."/>
            <person name="Yu J.K."/>
            <person name="Putnam N.H."/>
            <person name="Green R.E."/>
            <person name="Rokhsar D.S."/>
        </authorList>
    </citation>
    <scope>NUCLEOTIDE SEQUENCE [LARGE SCALE GENOMIC DNA]</scope>
    <source>
        <strain evidence="8">S238N-H82</strain>
    </source>
</reference>
<evidence type="ECO:0000256" key="2">
    <source>
        <dbReference type="ARBA" id="ARBA00022692"/>
    </source>
</evidence>
<dbReference type="GeneID" id="118430591"/>